<feature type="compositionally biased region" description="Basic and acidic residues" evidence="1">
    <location>
        <begin position="323"/>
        <end position="332"/>
    </location>
</feature>
<feature type="region of interest" description="Disordered" evidence="1">
    <location>
        <begin position="492"/>
        <end position="579"/>
    </location>
</feature>
<feature type="region of interest" description="Disordered" evidence="1">
    <location>
        <begin position="1"/>
        <end position="207"/>
    </location>
</feature>
<feature type="region of interest" description="Disordered" evidence="1">
    <location>
        <begin position="442"/>
        <end position="469"/>
    </location>
</feature>
<feature type="compositionally biased region" description="Pro residues" evidence="1">
    <location>
        <begin position="543"/>
        <end position="565"/>
    </location>
</feature>
<feature type="compositionally biased region" description="Polar residues" evidence="1">
    <location>
        <begin position="220"/>
        <end position="230"/>
    </location>
</feature>
<feature type="compositionally biased region" description="Low complexity" evidence="1">
    <location>
        <begin position="377"/>
        <end position="387"/>
    </location>
</feature>
<evidence type="ECO:0000313" key="3">
    <source>
        <dbReference type="Proteomes" id="UP000053611"/>
    </source>
</evidence>
<dbReference type="OrthoDB" id="10690363at2759"/>
<gene>
    <name evidence="2" type="ORF">CC85DRAFT_55511</name>
</gene>
<dbReference type="Proteomes" id="UP000053611">
    <property type="component" value="Unassembled WGS sequence"/>
</dbReference>
<feature type="compositionally biased region" description="Pro residues" evidence="1">
    <location>
        <begin position="232"/>
        <end position="250"/>
    </location>
</feature>
<feature type="region of interest" description="Disordered" evidence="1">
    <location>
        <begin position="220"/>
        <end position="406"/>
    </location>
</feature>
<dbReference type="RefSeq" id="XP_018282627.1">
    <property type="nucleotide sequence ID" value="XM_018427252.1"/>
</dbReference>
<dbReference type="EMBL" id="KQ087178">
    <property type="protein sequence ID" value="KLT46136.1"/>
    <property type="molecule type" value="Genomic_DNA"/>
</dbReference>
<dbReference type="GeneID" id="28987855"/>
<dbReference type="AlphaFoldDB" id="A0A0J0XYM4"/>
<keyword evidence="3" id="KW-1185">Reference proteome</keyword>
<sequence length="683" mass="70474">MAPLSLFRGQGGTTNTSAAAMVVDSVEPEPPRTPPPEALRRSCSGEGESVPSPSRLNPARLLRRKGSRSIREPRDRGEREEGWFGALRGQGHMSHSTSGSLDRSSVGRTSGSGAPSDTPQLRSSPSMRGLAHFASVATPASPSTAHSRHGSASSGAAVPGANANSNASNFGSVRSIRSIRSDGASANGDTEIILGPSPDHPLIKGEPTVIHTHPFLLSASGSPALTSYATPLSPPRRPPRSPVPPPPPPRGAALHHSDSRSSTPSSGSMYSDMGESGVSAAPTVRPGDARDLAETTVSRADTAAWLARKPSGRRPAPLASVVDGRRRAESHSSHISPSMSGTSASGESIDEPFTPTISPRIGGMPATPTSAQHQRHPMSAMISSSPRRPSPPPPPPPLIPAPTAPGTLDRSGYVVSVQCLPAAEGEVRWEVVMKRSHGPEADGLIASAAPGGPFSLTPSGDSPQSLHAPPFASSVNLSLALDTDAPSGKLQFITLPGVTPTHGRPCSVSQSAAPPSPRSYRRPESPNGLPFVPRDSVFGPSVLGPPAPLPPQPPRAQRTPPPPYGPRQEPVSPQSPTCRRHGAVWAVAPGPVSPRSPAYKRQGAVWAASGGTSPLSGGDVFTANPHMPSPRAAWAHAQSQAPSHAMAGRAPLCHDGSSLERANGAAHAARPSLDDMVERVQLA</sequence>
<feature type="compositionally biased region" description="Low complexity" evidence="1">
    <location>
        <begin position="134"/>
        <end position="172"/>
    </location>
</feature>
<organism evidence="2 3">
    <name type="scientific">Cutaneotrichosporon oleaginosum</name>
    <dbReference type="NCBI Taxonomy" id="879819"/>
    <lineage>
        <taxon>Eukaryota</taxon>
        <taxon>Fungi</taxon>
        <taxon>Dikarya</taxon>
        <taxon>Basidiomycota</taxon>
        <taxon>Agaricomycotina</taxon>
        <taxon>Tremellomycetes</taxon>
        <taxon>Trichosporonales</taxon>
        <taxon>Trichosporonaceae</taxon>
        <taxon>Cutaneotrichosporon</taxon>
    </lineage>
</organism>
<feature type="compositionally biased region" description="Low complexity" evidence="1">
    <location>
        <begin position="333"/>
        <end position="343"/>
    </location>
</feature>
<feature type="compositionally biased region" description="Basic and acidic residues" evidence="1">
    <location>
        <begin position="69"/>
        <end position="82"/>
    </location>
</feature>
<name>A0A0J0XYM4_9TREE</name>
<feature type="compositionally biased region" description="Low complexity" evidence="1">
    <location>
        <begin position="260"/>
        <end position="271"/>
    </location>
</feature>
<accession>A0A0J0XYM4</accession>
<reference evidence="2 3" key="1">
    <citation type="submission" date="2015-03" db="EMBL/GenBank/DDBJ databases">
        <title>Genomics and transcriptomics of the oil-accumulating basidiomycete yeast T. oleaginosus allow insights into substrate utilization and the diverse evolutionary trajectories of mating systems in fungi.</title>
        <authorList>
            <consortium name="DOE Joint Genome Institute"/>
            <person name="Kourist R."/>
            <person name="Kracht O."/>
            <person name="Bracharz F."/>
            <person name="Lipzen A."/>
            <person name="Nolan M."/>
            <person name="Ohm R."/>
            <person name="Grigoriev I."/>
            <person name="Sun S."/>
            <person name="Heitman J."/>
            <person name="Bruck T."/>
            <person name="Nowrousian M."/>
        </authorList>
    </citation>
    <scope>NUCLEOTIDE SEQUENCE [LARGE SCALE GENOMIC DNA]</scope>
    <source>
        <strain evidence="2 3">IBC0246</strain>
    </source>
</reference>
<protein>
    <submittedName>
        <fullName evidence="2">Uncharacterized protein</fullName>
    </submittedName>
</protein>
<proteinExistence type="predicted"/>
<feature type="region of interest" description="Disordered" evidence="1">
    <location>
        <begin position="610"/>
        <end position="683"/>
    </location>
</feature>
<feature type="compositionally biased region" description="Basic and acidic residues" evidence="1">
    <location>
        <begin position="672"/>
        <end position="683"/>
    </location>
</feature>
<evidence type="ECO:0000313" key="2">
    <source>
        <dbReference type="EMBL" id="KLT46136.1"/>
    </source>
</evidence>
<evidence type="ECO:0000256" key="1">
    <source>
        <dbReference type="SAM" id="MobiDB-lite"/>
    </source>
</evidence>
<feature type="compositionally biased region" description="Polar residues" evidence="1">
    <location>
        <begin position="93"/>
        <end position="126"/>
    </location>
</feature>
<feature type="compositionally biased region" description="Polar residues" evidence="1">
    <location>
        <begin position="456"/>
        <end position="465"/>
    </location>
</feature>
<feature type="compositionally biased region" description="Pro residues" evidence="1">
    <location>
        <begin position="388"/>
        <end position="403"/>
    </location>
</feature>